<dbReference type="EMBL" id="MAYF01000008">
    <property type="protein sequence ID" value="OCA80415.1"/>
    <property type="molecule type" value="Genomic_DNA"/>
</dbReference>
<protein>
    <submittedName>
        <fullName evidence="1">Uncharacterized protein</fullName>
    </submittedName>
</protein>
<name>A0ABX2XAL6_9FLAO</name>
<evidence type="ECO:0000313" key="2">
    <source>
        <dbReference type="Proteomes" id="UP000093508"/>
    </source>
</evidence>
<reference evidence="1 2" key="1">
    <citation type="submission" date="2016-07" db="EMBL/GenBank/DDBJ databases">
        <authorList>
            <person name="Jeong J.-J."/>
            <person name="Kim D.W."/>
            <person name="Sang M.K."/>
            <person name="Choi I.-G."/>
            <person name="Kim K.D."/>
        </authorList>
    </citation>
    <scope>NUCLEOTIDE SEQUENCE [LARGE SCALE GENOMIC DNA]</scope>
    <source>
        <strain evidence="1 2">C-26</strain>
    </source>
</reference>
<keyword evidence="2" id="KW-1185">Reference proteome</keyword>
<dbReference type="Proteomes" id="UP000093508">
    <property type="component" value="Unassembled WGS sequence"/>
</dbReference>
<organism evidence="1 2">
    <name type="scientific">Chryseobacterium contaminans</name>
    <dbReference type="NCBI Taxonomy" id="1423959"/>
    <lineage>
        <taxon>Bacteria</taxon>
        <taxon>Pseudomonadati</taxon>
        <taxon>Bacteroidota</taxon>
        <taxon>Flavobacteriia</taxon>
        <taxon>Flavobacteriales</taxon>
        <taxon>Weeksellaceae</taxon>
        <taxon>Chryseobacterium group</taxon>
        <taxon>Chryseobacterium</taxon>
    </lineage>
</organism>
<sequence>MVLAINLNSFDMRTIIYIIMIVCLQACRDKKDILKDNHKIIVSDTAKINGMLLELIDDNGVGKIKVTSDKYKLSESLEVKPPCYFLRYNGKVTSYAYPQFNVQKTIIILGETKKDNLGKITGSDIQGLLFKNDSIKLAGVLKNYSPINPETGIDEKDYWGFASGMYKN</sequence>
<accession>A0ABX2XAL6</accession>
<comment type="caution">
    <text evidence="1">The sequence shown here is derived from an EMBL/GenBank/DDBJ whole genome shotgun (WGS) entry which is preliminary data.</text>
</comment>
<gene>
    <name evidence="1" type="ORF">BBH99_15660</name>
</gene>
<evidence type="ECO:0000313" key="1">
    <source>
        <dbReference type="EMBL" id="OCA80415.1"/>
    </source>
</evidence>
<proteinExistence type="predicted"/>